<dbReference type="Pfam" id="PF03544">
    <property type="entry name" value="TonB_C"/>
    <property type="match status" value="1"/>
</dbReference>
<dbReference type="InterPro" id="IPR037682">
    <property type="entry name" value="TonB_C"/>
</dbReference>
<dbReference type="SUPFAM" id="SSF74653">
    <property type="entry name" value="TolA/TonB C-terminal domain"/>
    <property type="match status" value="1"/>
</dbReference>
<sequence>MSKMDLFRKDWLDVVFEHRNKRYGAYKLRMESPRTTTFAFFGGIALFGVLFLAPSVLSSYFEDEIAMNTGTIEYLPEIIDKEVELKDLVLPEEEPKAAAEIPVAIKEEAPPAAPASIVDQIKFLTPDIANSSEVKEELPPQSVFANANVGAENIKGNVEGQIVINGNAGTNVLGEDGAENTEDSGNAIIHAVQIKAEPIGGMTKFSRSFVSRFKNLDLGMNVEKIQVILSFVVEKDGSLTDIRILRDPGYGAGAEAIRVLKTMPNWKAAMQNGKNVRSQFTLPITIQVNH</sequence>
<dbReference type="GO" id="GO:0098797">
    <property type="term" value="C:plasma membrane protein complex"/>
    <property type="evidence" value="ECO:0007669"/>
    <property type="project" value="TreeGrafter"/>
</dbReference>
<dbReference type="InterPro" id="IPR051045">
    <property type="entry name" value="TonB-dependent_transducer"/>
</dbReference>
<reference evidence="3 4" key="1">
    <citation type="submission" date="2019-03" db="EMBL/GenBank/DDBJ databases">
        <title>Genomic Encyclopedia of Archaeal and Bacterial Type Strains, Phase II (KMG-II): from individual species to whole genera.</title>
        <authorList>
            <person name="Goeker M."/>
        </authorList>
    </citation>
    <scope>NUCLEOTIDE SEQUENCE [LARGE SCALE GENOMIC DNA]</scope>
    <source>
        <strain evidence="3 4">DSM 28213</strain>
    </source>
</reference>
<name>A0A4R7F216_9FLAO</name>
<feature type="domain" description="TonB C-terminal" evidence="2">
    <location>
        <begin position="226"/>
        <end position="284"/>
    </location>
</feature>
<protein>
    <submittedName>
        <fullName evidence="3">Outer membrane transport energization protein TonB</fullName>
    </submittedName>
</protein>
<organism evidence="3 4">
    <name type="scientific">Myroides indicus</name>
    <dbReference type="NCBI Taxonomy" id="1323422"/>
    <lineage>
        <taxon>Bacteria</taxon>
        <taxon>Pseudomonadati</taxon>
        <taxon>Bacteroidota</taxon>
        <taxon>Flavobacteriia</taxon>
        <taxon>Flavobacteriales</taxon>
        <taxon>Flavobacteriaceae</taxon>
        <taxon>Myroides</taxon>
    </lineage>
</organism>
<evidence type="ECO:0000313" key="4">
    <source>
        <dbReference type="Proteomes" id="UP000295215"/>
    </source>
</evidence>
<evidence type="ECO:0000313" key="3">
    <source>
        <dbReference type="EMBL" id="TDS64349.1"/>
    </source>
</evidence>
<feature type="transmembrane region" description="Helical" evidence="1">
    <location>
        <begin position="38"/>
        <end position="61"/>
    </location>
</feature>
<dbReference type="RefSeq" id="WP_133711799.1">
    <property type="nucleotide sequence ID" value="NZ_SOAG01000004.1"/>
</dbReference>
<comment type="caution">
    <text evidence="3">The sequence shown here is derived from an EMBL/GenBank/DDBJ whole genome shotgun (WGS) entry which is preliminary data.</text>
</comment>
<proteinExistence type="predicted"/>
<dbReference type="GO" id="GO:0055085">
    <property type="term" value="P:transmembrane transport"/>
    <property type="evidence" value="ECO:0007669"/>
    <property type="project" value="InterPro"/>
</dbReference>
<dbReference type="Proteomes" id="UP000295215">
    <property type="component" value="Unassembled WGS sequence"/>
</dbReference>
<dbReference type="PANTHER" id="PTHR33446">
    <property type="entry name" value="PROTEIN TONB-RELATED"/>
    <property type="match status" value="1"/>
</dbReference>
<accession>A0A4R7F216</accession>
<keyword evidence="1" id="KW-0472">Membrane</keyword>
<evidence type="ECO:0000259" key="2">
    <source>
        <dbReference type="Pfam" id="PF03544"/>
    </source>
</evidence>
<dbReference type="PANTHER" id="PTHR33446:SF2">
    <property type="entry name" value="PROTEIN TONB"/>
    <property type="match status" value="1"/>
</dbReference>
<gene>
    <name evidence="3" type="ORF">C8P70_10466</name>
</gene>
<dbReference type="GO" id="GO:0031992">
    <property type="term" value="F:energy transducer activity"/>
    <property type="evidence" value="ECO:0007669"/>
    <property type="project" value="TreeGrafter"/>
</dbReference>
<dbReference type="AlphaFoldDB" id="A0A4R7F216"/>
<evidence type="ECO:0000256" key="1">
    <source>
        <dbReference type="SAM" id="Phobius"/>
    </source>
</evidence>
<keyword evidence="1" id="KW-0812">Transmembrane</keyword>
<dbReference type="EMBL" id="SOAG01000004">
    <property type="protein sequence ID" value="TDS64349.1"/>
    <property type="molecule type" value="Genomic_DNA"/>
</dbReference>
<dbReference type="OrthoDB" id="1095452at2"/>
<keyword evidence="1" id="KW-1133">Transmembrane helix</keyword>
<keyword evidence="4" id="KW-1185">Reference proteome</keyword>
<dbReference type="Gene3D" id="3.30.1150.10">
    <property type="match status" value="1"/>
</dbReference>